<keyword evidence="1" id="KW-1133">Transmembrane helix</keyword>
<evidence type="ECO:0000313" key="3">
    <source>
        <dbReference type="Proteomes" id="UP000199147"/>
    </source>
</evidence>
<feature type="transmembrane region" description="Helical" evidence="1">
    <location>
        <begin position="86"/>
        <end position="102"/>
    </location>
</feature>
<dbReference type="Proteomes" id="UP000199147">
    <property type="component" value="Unassembled WGS sequence"/>
</dbReference>
<organism evidence="2 3">
    <name type="scientific">Mycolicibacterium neworleansense</name>
    <dbReference type="NCBI Taxonomy" id="146018"/>
    <lineage>
        <taxon>Bacteria</taxon>
        <taxon>Bacillati</taxon>
        <taxon>Actinomycetota</taxon>
        <taxon>Actinomycetes</taxon>
        <taxon>Mycobacteriales</taxon>
        <taxon>Mycobacteriaceae</taxon>
        <taxon>Mycolicibacterium</taxon>
    </lineage>
</organism>
<feature type="transmembrane region" description="Helical" evidence="1">
    <location>
        <begin position="55"/>
        <end position="74"/>
    </location>
</feature>
<feature type="transmembrane region" description="Helical" evidence="1">
    <location>
        <begin position="202"/>
        <end position="222"/>
    </location>
</feature>
<dbReference type="EMBL" id="CWKH01000003">
    <property type="protein sequence ID" value="CRZ18570.1"/>
    <property type="molecule type" value="Genomic_DNA"/>
</dbReference>
<keyword evidence="3" id="KW-1185">Reference proteome</keyword>
<feature type="transmembrane region" description="Helical" evidence="1">
    <location>
        <begin position="26"/>
        <end position="46"/>
    </location>
</feature>
<keyword evidence="1" id="KW-0472">Membrane</keyword>
<dbReference type="STRING" id="146018.BN2156_05474"/>
<protein>
    <submittedName>
        <fullName evidence="2">Uncharacterized protein</fullName>
    </submittedName>
</protein>
<gene>
    <name evidence="2" type="ORF">BN2156_05474</name>
</gene>
<keyword evidence="1" id="KW-0812">Transmembrane</keyword>
<sequence>MRALLGAWYAIGSGLSTGPLRYCHSIFNLVALTAVTVAFFTGAALLGRRNTRGRLWVIAGSAAAIVLTVIELAVWPDLGRLGAHRWGWFALSIITLIVGLLARTESLSAARVPDASTSRAQRGPRLLVAALAVAMAVYHLWLAKKQFDLGWPHITGQGLMPTSPGATWALAMFEPLVVSVVAAAVLLVGAILISFRAAAGRSFVIAGCIITVAQGIFGWTDLDRLFYEIGATDLTAIFAPRSASVVVLTLTAPVVTAVLAAAAPAHASELDR</sequence>
<evidence type="ECO:0000313" key="2">
    <source>
        <dbReference type="EMBL" id="CRZ18570.1"/>
    </source>
</evidence>
<dbReference type="AlphaFoldDB" id="A0A0H5RWR9"/>
<reference evidence="3" key="1">
    <citation type="submission" date="2015-07" db="EMBL/GenBank/DDBJ databases">
        <authorList>
            <person name="Urmite Genomes"/>
        </authorList>
    </citation>
    <scope>NUCLEOTIDE SEQUENCE [LARGE SCALE GENOMIC DNA]</scope>
    <source>
        <strain evidence="3">type strain: ATCC 49404</strain>
    </source>
</reference>
<evidence type="ECO:0000256" key="1">
    <source>
        <dbReference type="SAM" id="Phobius"/>
    </source>
</evidence>
<name>A0A0H5RWR9_9MYCO</name>
<feature type="transmembrane region" description="Helical" evidence="1">
    <location>
        <begin position="242"/>
        <end position="263"/>
    </location>
</feature>
<proteinExistence type="predicted"/>
<feature type="transmembrane region" description="Helical" evidence="1">
    <location>
        <begin position="123"/>
        <end position="141"/>
    </location>
</feature>
<feature type="transmembrane region" description="Helical" evidence="1">
    <location>
        <begin position="168"/>
        <end position="195"/>
    </location>
</feature>
<accession>A0A0H5RWR9</accession>